<reference evidence="2" key="1">
    <citation type="submission" date="2022-06" db="EMBL/GenBank/DDBJ databases">
        <title>Solitalea sp. MAHUQ-68 isolated from rhizospheric soil.</title>
        <authorList>
            <person name="Huq M.A."/>
        </authorList>
    </citation>
    <scope>NUCLEOTIDE SEQUENCE</scope>
    <source>
        <strain evidence="2">MAHUQ-68</strain>
    </source>
</reference>
<evidence type="ECO:0000259" key="1">
    <source>
        <dbReference type="Pfam" id="PF01408"/>
    </source>
</evidence>
<organism evidence="2 3">
    <name type="scientific">Solitalea agri</name>
    <dbReference type="NCBI Taxonomy" id="2953739"/>
    <lineage>
        <taxon>Bacteria</taxon>
        <taxon>Pseudomonadati</taxon>
        <taxon>Bacteroidota</taxon>
        <taxon>Sphingobacteriia</taxon>
        <taxon>Sphingobacteriales</taxon>
        <taxon>Sphingobacteriaceae</taxon>
        <taxon>Solitalea</taxon>
    </lineage>
</organism>
<protein>
    <submittedName>
        <fullName evidence="2">Gfo/Idh/MocA family oxidoreductase</fullName>
    </submittedName>
</protein>
<dbReference type="InterPro" id="IPR000683">
    <property type="entry name" value="Gfo/Idh/MocA-like_OxRdtase_N"/>
</dbReference>
<evidence type="ECO:0000313" key="2">
    <source>
        <dbReference type="EMBL" id="MCO4293115.1"/>
    </source>
</evidence>
<dbReference type="RefSeq" id="WP_252587618.1">
    <property type="nucleotide sequence ID" value="NZ_JAMWYS010000032.1"/>
</dbReference>
<feature type="domain" description="Gfo/Idh/MocA-like oxidoreductase N-terminal" evidence="1">
    <location>
        <begin position="7"/>
        <end position="132"/>
    </location>
</feature>
<evidence type="ECO:0000313" key="3">
    <source>
        <dbReference type="Proteomes" id="UP001155182"/>
    </source>
</evidence>
<dbReference type="Pfam" id="PF01408">
    <property type="entry name" value="GFO_IDH_MocA"/>
    <property type="match status" value="1"/>
</dbReference>
<accession>A0A9X2F2Q6</accession>
<sequence length="327" mass="36852">MLGKIYKVCIVGVGQLGSRHLQSLAKVDLPLKIYAVDPSLESLKVAESRFLEIESVNFKEACFLTETDSVPMELDLVIVATNSMNRKDIINNLLGSREVNCLLLEKFLFPRISDYKHISELLQKKQVKTFVNCPRRAFEFYKKIATGINSIVNFSVSGSNWMLGCNSIHFLDLFAKLSGVNSVEFINEELDEEIIPSKRAGYIEFTGTIQLRSSRGDVFSATSYKSGTHPVIVKIDCADQYWVINERDKTYQYSSEINNWVVETGAFEIPNQSKIGTAIIEDILKNGDCDLTPYDVSANLHLILLSTYMDKYKRSLAVESIDLCPIT</sequence>
<gene>
    <name evidence="2" type="ORF">NF867_09585</name>
</gene>
<comment type="caution">
    <text evidence="2">The sequence shown here is derived from an EMBL/GenBank/DDBJ whole genome shotgun (WGS) entry which is preliminary data.</text>
</comment>
<dbReference type="Gene3D" id="3.40.50.720">
    <property type="entry name" value="NAD(P)-binding Rossmann-like Domain"/>
    <property type="match status" value="1"/>
</dbReference>
<dbReference type="EMBL" id="JAMWYS010000032">
    <property type="protein sequence ID" value="MCO4293115.1"/>
    <property type="molecule type" value="Genomic_DNA"/>
</dbReference>
<dbReference type="SUPFAM" id="SSF51735">
    <property type="entry name" value="NAD(P)-binding Rossmann-fold domains"/>
    <property type="match status" value="1"/>
</dbReference>
<dbReference type="AlphaFoldDB" id="A0A9X2F2Q6"/>
<name>A0A9X2F2Q6_9SPHI</name>
<dbReference type="InterPro" id="IPR036291">
    <property type="entry name" value="NAD(P)-bd_dom_sf"/>
</dbReference>
<proteinExistence type="predicted"/>
<dbReference type="Proteomes" id="UP001155182">
    <property type="component" value="Unassembled WGS sequence"/>
</dbReference>
<keyword evidence="3" id="KW-1185">Reference proteome</keyword>
<dbReference type="GO" id="GO:0000166">
    <property type="term" value="F:nucleotide binding"/>
    <property type="evidence" value="ECO:0007669"/>
    <property type="project" value="InterPro"/>
</dbReference>